<comment type="caution">
    <text evidence="1">The sequence shown here is derived from an EMBL/GenBank/DDBJ whole genome shotgun (WGS) entry which is preliminary data.</text>
</comment>
<name>A0ABP0BMI6_9PEZI</name>
<evidence type="ECO:0000313" key="1">
    <source>
        <dbReference type="EMBL" id="CAK7220804.1"/>
    </source>
</evidence>
<dbReference type="Pfam" id="PF26639">
    <property type="entry name" value="Het-6_barrel"/>
    <property type="match status" value="1"/>
</dbReference>
<keyword evidence="2" id="KW-1185">Reference proteome</keyword>
<gene>
    <name evidence="1" type="ORF">SEUCBS140593_004357</name>
</gene>
<proteinExistence type="predicted"/>
<dbReference type="Proteomes" id="UP001642482">
    <property type="component" value="Unassembled WGS sequence"/>
</dbReference>
<accession>A0ABP0BMI6</accession>
<evidence type="ECO:0000313" key="2">
    <source>
        <dbReference type="Proteomes" id="UP001642482"/>
    </source>
</evidence>
<organism evidence="1 2">
    <name type="scientific">Sporothrix eucalyptigena</name>
    <dbReference type="NCBI Taxonomy" id="1812306"/>
    <lineage>
        <taxon>Eukaryota</taxon>
        <taxon>Fungi</taxon>
        <taxon>Dikarya</taxon>
        <taxon>Ascomycota</taxon>
        <taxon>Pezizomycotina</taxon>
        <taxon>Sordariomycetes</taxon>
        <taxon>Sordariomycetidae</taxon>
        <taxon>Ophiostomatales</taxon>
        <taxon>Ophiostomataceae</taxon>
        <taxon>Sporothrix</taxon>
    </lineage>
</organism>
<reference evidence="1 2" key="1">
    <citation type="submission" date="2024-01" db="EMBL/GenBank/DDBJ databases">
        <authorList>
            <person name="Allen C."/>
            <person name="Tagirdzhanova G."/>
        </authorList>
    </citation>
    <scope>NUCLEOTIDE SEQUENCE [LARGE SCALE GENOMIC DNA]</scope>
</reference>
<sequence>MSPIPWLTYRRATDVLHRLSEFIDRTYSSWLRDSEELLYISPKSRMSYSEVFLHLGPASFHGVESLLWSDSGSDEASNALKLQKALCMCRSKFATDARDKVYGLLGVLPEDVQDHIVPDYNLSIKDVFTNAAEYIISKTKRLDVLGSAFHFPVHISPLGLPSWVPDWSHISHMTPIDWPTGHFQASAATKSRADLDSQHHRILSTWAIEVDRVAEQGIPVGTINTVNNFIMSFMHWHAMLQKHLRDSDEAQKVRAEDAFCRTIALDNIHPVFQGAPDKWRCVTFHLFASLSQQNLPELPLHSRLAEFATDGCVDLHDVSRNTLIQEIFSPAMAGRSFFFTKSGIMGMGSGYLVADDLAVVPLGCSTPLLLRKDGNGGEFRFVSDAYLHGYMFGKAISDWSNGLLEPDRFNIH</sequence>
<dbReference type="PANTHER" id="PTHR24148:SF73">
    <property type="entry name" value="HET DOMAIN PROTEIN (AFU_ORTHOLOGUE AFUA_8G01020)"/>
    <property type="match status" value="1"/>
</dbReference>
<dbReference type="EMBL" id="CAWUHD010000037">
    <property type="protein sequence ID" value="CAK7220804.1"/>
    <property type="molecule type" value="Genomic_DNA"/>
</dbReference>
<dbReference type="InterPro" id="IPR052895">
    <property type="entry name" value="HetReg/Transcr_Mod"/>
</dbReference>
<protein>
    <submittedName>
        <fullName evidence="1">Uncharacterized protein</fullName>
    </submittedName>
</protein>
<dbReference type="PANTHER" id="PTHR24148">
    <property type="entry name" value="ANKYRIN REPEAT DOMAIN-CONTAINING PROTEIN 39 HOMOLOG-RELATED"/>
    <property type="match status" value="1"/>
</dbReference>